<proteinExistence type="predicted"/>
<accession>A0A0F9HHJ0</accession>
<dbReference type="EMBL" id="LAZR01016883">
    <property type="protein sequence ID" value="KKM02617.1"/>
    <property type="molecule type" value="Genomic_DNA"/>
</dbReference>
<reference evidence="1" key="1">
    <citation type="journal article" date="2015" name="Nature">
        <title>Complex archaea that bridge the gap between prokaryotes and eukaryotes.</title>
        <authorList>
            <person name="Spang A."/>
            <person name="Saw J.H."/>
            <person name="Jorgensen S.L."/>
            <person name="Zaremba-Niedzwiedzka K."/>
            <person name="Martijn J."/>
            <person name="Lind A.E."/>
            <person name="van Eijk R."/>
            <person name="Schleper C."/>
            <person name="Guy L."/>
            <person name="Ettema T.J."/>
        </authorList>
    </citation>
    <scope>NUCLEOTIDE SEQUENCE</scope>
</reference>
<evidence type="ECO:0000313" key="1">
    <source>
        <dbReference type="EMBL" id="KKM02617.1"/>
    </source>
</evidence>
<protein>
    <submittedName>
        <fullName evidence="1">Uncharacterized protein</fullName>
    </submittedName>
</protein>
<sequence>MEACMDKIRTFSSGATRDTTQGKLDYIKALSPIVLRRYV</sequence>
<name>A0A0F9HHJ0_9ZZZZ</name>
<feature type="non-terminal residue" evidence="1">
    <location>
        <position position="39"/>
    </location>
</feature>
<organism evidence="1">
    <name type="scientific">marine sediment metagenome</name>
    <dbReference type="NCBI Taxonomy" id="412755"/>
    <lineage>
        <taxon>unclassified sequences</taxon>
        <taxon>metagenomes</taxon>
        <taxon>ecological metagenomes</taxon>
    </lineage>
</organism>
<comment type="caution">
    <text evidence="1">The sequence shown here is derived from an EMBL/GenBank/DDBJ whole genome shotgun (WGS) entry which is preliminary data.</text>
</comment>
<dbReference type="AlphaFoldDB" id="A0A0F9HHJ0"/>
<gene>
    <name evidence="1" type="ORF">LCGC14_1782680</name>
</gene>